<dbReference type="STRING" id="1184151.AW736_05815"/>
<dbReference type="InterPro" id="IPR051923">
    <property type="entry name" value="Glycosyl_Hydrolase_39"/>
</dbReference>
<sequence length="685" mass="76878">MVLSAMLAMSVRAAEESIVLGPAENVPVKITDYFIFTSDQPVVLEISVRTSATTLDGRQLAYEVCDFWGNRIDQGMARIHQAEGKTGICLKPRVPGLGWYRVGFSAEPGDSSLKIGYAANPEQILDQARFLTFAVIPRPLPPERRAPQFGLDTAVSAYERKYLELSAELASAAGVAWCRERFDWPRVNPNPDQFNWNHFDNVMDAYASRGLEVMCVFQRSPNWTRRDDLVRFPDDLLAAHRYGMEVARHYKGRVFGWELWNEQDIAHFGGGTPDHYTAMAKAIALGMKSVPNGPLVSNGPFARSPNVFNEILWENELTHYLDAYDYHAYAPFTAGKFQAQAEIHPREAFRHGFRNKEKWISEIGALWRRSAEKISFEKAHEGQTHYLVRAYAEYIVGGVDRIGWFILRPYFGQTKGSLQTGLVRADWTPYPAYVALAVMTSTLGKAEYQGDLRFGRLQGYVFGTGPGPGRREQVAMVWKEEGEPETLDIRKFEGVEAINVMGSRIDTSRGKISVGRMPVYLKSVDWSDRIEKPATVSGGVKEMNYPDDCVFDVVLFGVIDRDRIIQRLDEPLENFDFLATNWAPAAYRFTPGETVNLQMEVYNFSDRKIEGTIHFEPATGAEVIVSSPSVAIGPMGKAVVPVSIRTSLETKEFKLKARARVGDGQTTSCVSLWQPKPKAESGKHP</sequence>
<dbReference type="InterPro" id="IPR017853">
    <property type="entry name" value="GH"/>
</dbReference>
<accession>A0A178ILX1</accession>
<evidence type="ECO:0008006" key="3">
    <source>
        <dbReference type="Google" id="ProtNLM"/>
    </source>
</evidence>
<organism evidence="1 2">
    <name type="scientific">Termitidicoccus mucosus</name>
    <dbReference type="NCBI Taxonomy" id="1184151"/>
    <lineage>
        <taxon>Bacteria</taxon>
        <taxon>Pseudomonadati</taxon>
        <taxon>Verrucomicrobiota</taxon>
        <taxon>Opitutia</taxon>
        <taxon>Opitutales</taxon>
        <taxon>Opitutaceae</taxon>
        <taxon>Termitidicoccus</taxon>
    </lineage>
</organism>
<dbReference type="SUPFAM" id="SSF51445">
    <property type="entry name" value="(Trans)glycosidases"/>
    <property type="match status" value="1"/>
</dbReference>
<evidence type="ECO:0000313" key="1">
    <source>
        <dbReference type="EMBL" id="OAM90884.1"/>
    </source>
</evidence>
<dbReference type="PANTHER" id="PTHR12631">
    <property type="entry name" value="ALPHA-L-IDURONIDASE"/>
    <property type="match status" value="1"/>
</dbReference>
<dbReference type="GO" id="GO:0004553">
    <property type="term" value="F:hydrolase activity, hydrolyzing O-glycosyl compounds"/>
    <property type="evidence" value="ECO:0007669"/>
    <property type="project" value="TreeGrafter"/>
</dbReference>
<proteinExistence type="predicted"/>
<comment type="caution">
    <text evidence="1">The sequence shown here is derived from an EMBL/GenBank/DDBJ whole genome shotgun (WGS) entry which is preliminary data.</text>
</comment>
<evidence type="ECO:0000313" key="2">
    <source>
        <dbReference type="Proteomes" id="UP000078486"/>
    </source>
</evidence>
<reference evidence="1 2" key="1">
    <citation type="submission" date="2016-01" db="EMBL/GenBank/DDBJ databases">
        <title>High potential of lignocellulose degradation of a new Verrucomicrobia species.</title>
        <authorList>
            <person name="Wang Y."/>
            <person name="Shi Y."/>
            <person name="Qiu Z."/>
            <person name="Liu S."/>
            <person name="Yang H."/>
        </authorList>
    </citation>
    <scope>NUCLEOTIDE SEQUENCE [LARGE SCALE GENOMIC DNA]</scope>
    <source>
        <strain evidence="1 2">TSB47</strain>
    </source>
</reference>
<dbReference type="EMBL" id="LRRQ01000045">
    <property type="protein sequence ID" value="OAM90884.1"/>
    <property type="molecule type" value="Genomic_DNA"/>
</dbReference>
<dbReference type="PANTHER" id="PTHR12631:SF10">
    <property type="entry name" value="BETA-XYLOSIDASE-LIKE PROTEIN-RELATED"/>
    <property type="match status" value="1"/>
</dbReference>
<dbReference type="AlphaFoldDB" id="A0A178ILX1"/>
<dbReference type="Proteomes" id="UP000078486">
    <property type="component" value="Unassembled WGS sequence"/>
</dbReference>
<dbReference type="Gene3D" id="3.20.20.80">
    <property type="entry name" value="Glycosidases"/>
    <property type="match status" value="1"/>
</dbReference>
<gene>
    <name evidence="1" type="ORF">AW736_05815</name>
</gene>
<protein>
    <recommendedName>
        <fullName evidence="3">Glycoside hydrolase family 42 N-terminal domain-containing protein</fullName>
    </recommendedName>
</protein>
<name>A0A178ILX1_9BACT</name>
<keyword evidence="2" id="KW-1185">Reference proteome</keyword>